<reference evidence="5" key="1">
    <citation type="submission" date="2021-01" db="EMBL/GenBank/DDBJ databases">
        <title>Whole genome shotgun sequence of Demequina activiva NBRC 110675.</title>
        <authorList>
            <person name="Komaki H."/>
            <person name="Tamura T."/>
        </authorList>
    </citation>
    <scope>NUCLEOTIDE SEQUENCE</scope>
    <source>
        <strain evidence="5">NBRC 110675</strain>
    </source>
</reference>
<dbReference type="PROSITE" id="PS00356">
    <property type="entry name" value="HTH_LACI_1"/>
    <property type="match status" value="1"/>
</dbReference>
<evidence type="ECO:0000259" key="4">
    <source>
        <dbReference type="PROSITE" id="PS50932"/>
    </source>
</evidence>
<proteinExistence type="predicted"/>
<dbReference type="InterPro" id="IPR010982">
    <property type="entry name" value="Lambda_DNA-bd_dom_sf"/>
</dbReference>
<evidence type="ECO:0000256" key="3">
    <source>
        <dbReference type="ARBA" id="ARBA00023163"/>
    </source>
</evidence>
<dbReference type="Gene3D" id="1.10.260.40">
    <property type="entry name" value="lambda repressor-like DNA-binding domains"/>
    <property type="match status" value="1"/>
</dbReference>
<dbReference type="GO" id="GO:0003700">
    <property type="term" value="F:DNA-binding transcription factor activity"/>
    <property type="evidence" value="ECO:0007669"/>
    <property type="project" value="TreeGrafter"/>
</dbReference>
<dbReference type="SMART" id="SM00354">
    <property type="entry name" value="HTH_LACI"/>
    <property type="match status" value="1"/>
</dbReference>
<evidence type="ECO:0000256" key="1">
    <source>
        <dbReference type="ARBA" id="ARBA00023015"/>
    </source>
</evidence>
<dbReference type="Pfam" id="PF00532">
    <property type="entry name" value="Peripla_BP_1"/>
    <property type="match status" value="1"/>
</dbReference>
<dbReference type="PROSITE" id="PS50932">
    <property type="entry name" value="HTH_LACI_2"/>
    <property type="match status" value="1"/>
</dbReference>
<dbReference type="GO" id="GO:0000976">
    <property type="term" value="F:transcription cis-regulatory region binding"/>
    <property type="evidence" value="ECO:0007669"/>
    <property type="project" value="TreeGrafter"/>
</dbReference>
<dbReference type="Pfam" id="PF00356">
    <property type="entry name" value="LacI"/>
    <property type="match status" value="1"/>
</dbReference>
<evidence type="ECO:0000313" key="5">
    <source>
        <dbReference type="EMBL" id="GIG55436.1"/>
    </source>
</evidence>
<protein>
    <submittedName>
        <fullName evidence="5">LacI family transcriptional regulator</fullName>
    </submittedName>
</protein>
<dbReference type="PANTHER" id="PTHR30146:SF109">
    <property type="entry name" value="HTH-TYPE TRANSCRIPTIONAL REGULATOR GALS"/>
    <property type="match status" value="1"/>
</dbReference>
<gene>
    <name evidence="5" type="ORF">Dac01nite_21880</name>
</gene>
<keyword evidence="3" id="KW-0804">Transcription</keyword>
<dbReference type="AlphaFoldDB" id="A0A919UKM8"/>
<feature type="domain" description="HTH lacI-type" evidence="4">
    <location>
        <begin position="3"/>
        <end position="57"/>
    </location>
</feature>
<sequence length="346" mass="36307">MAVSVKDVAALAHVSVGTVSNVLNRPDTVSPAMADRVKQAIRELRYVPNDAARQLRMGQSTVVAFIVHDAGNPFFTDVLSSAETAAHEHGYTVLMANSGLDQEREAAHLGQFERQRVAGMLIVPAGDPSLAIDRMRARDIPVVLVDRVTDDPSVASVASDDRLGGALAAEHLVALGRRRLVFVGSARSLVAIDHRVQGAREVTRRAGLDLIQLETPSLTLESGVSSGARVAAMVRSGDCDAVIAANDLIAIGLEKALLSGPRPLSIPEDVALVGYDDISFAAASVVPITSVRQPRAEMGRIAVDLLLREAALDGGAVREHVVLAPTLVVRASTDPNAPGPSSVTSA</sequence>
<dbReference type="CDD" id="cd01392">
    <property type="entry name" value="HTH_LacI"/>
    <property type="match status" value="1"/>
</dbReference>
<dbReference type="Proteomes" id="UP000652354">
    <property type="component" value="Unassembled WGS sequence"/>
</dbReference>
<evidence type="ECO:0000256" key="2">
    <source>
        <dbReference type="ARBA" id="ARBA00023125"/>
    </source>
</evidence>
<dbReference type="Gene3D" id="3.40.50.2300">
    <property type="match status" value="2"/>
</dbReference>
<dbReference type="SUPFAM" id="SSF47413">
    <property type="entry name" value="lambda repressor-like DNA-binding domains"/>
    <property type="match status" value="1"/>
</dbReference>
<dbReference type="InterPro" id="IPR000843">
    <property type="entry name" value="HTH_LacI"/>
</dbReference>
<keyword evidence="1" id="KW-0805">Transcription regulation</keyword>
<dbReference type="PANTHER" id="PTHR30146">
    <property type="entry name" value="LACI-RELATED TRANSCRIPTIONAL REPRESSOR"/>
    <property type="match status" value="1"/>
</dbReference>
<dbReference type="SUPFAM" id="SSF53822">
    <property type="entry name" value="Periplasmic binding protein-like I"/>
    <property type="match status" value="1"/>
</dbReference>
<comment type="caution">
    <text evidence="5">The sequence shown here is derived from an EMBL/GenBank/DDBJ whole genome shotgun (WGS) entry which is preliminary data.</text>
</comment>
<dbReference type="InterPro" id="IPR001761">
    <property type="entry name" value="Peripla_BP/Lac1_sug-bd_dom"/>
</dbReference>
<keyword evidence="6" id="KW-1185">Reference proteome</keyword>
<keyword evidence="2" id="KW-0238">DNA-binding</keyword>
<organism evidence="5 6">
    <name type="scientific">Demequina activiva</name>
    <dbReference type="NCBI Taxonomy" id="1582364"/>
    <lineage>
        <taxon>Bacteria</taxon>
        <taxon>Bacillati</taxon>
        <taxon>Actinomycetota</taxon>
        <taxon>Actinomycetes</taxon>
        <taxon>Micrococcales</taxon>
        <taxon>Demequinaceae</taxon>
        <taxon>Demequina</taxon>
    </lineage>
</organism>
<evidence type="ECO:0000313" key="6">
    <source>
        <dbReference type="Proteomes" id="UP000652354"/>
    </source>
</evidence>
<dbReference type="EMBL" id="BONR01000005">
    <property type="protein sequence ID" value="GIG55436.1"/>
    <property type="molecule type" value="Genomic_DNA"/>
</dbReference>
<dbReference type="InterPro" id="IPR028082">
    <property type="entry name" value="Peripla_BP_I"/>
</dbReference>
<accession>A0A919UKM8</accession>
<name>A0A919UKM8_9MICO</name>